<organism evidence="3 4">
    <name type="scientific">Candidatus Doudnabacteria bacterium RIFCSPHIGHO2_01_FULL_46_14</name>
    <dbReference type="NCBI Taxonomy" id="1817824"/>
    <lineage>
        <taxon>Bacteria</taxon>
        <taxon>Candidatus Doudnaibacteriota</taxon>
    </lineage>
</organism>
<evidence type="ECO:0000256" key="2">
    <source>
        <dbReference type="SAM" id="Phobius"/>
    </source>
</evidence>
<evidence type="ECO:0000256" key="1">
    <source>
        <dbReference type="SAM" id="MobiDB-lite"/>
    </source>
</evidence>
<gene>
    <name evidence="3" type="ORF">A2751_01715</name>
</gene>
<feature type="transmembrane region" description="Helical" evidence="2">
    <location>
        <begin position="316"/>
        <end position="337"/>
    </location>
</feature>
<dbReference type="STRING" id="1817824.A2751_01715"/>
<feature type="region of interest" description="Disordered" evidence="1">
    <location>
        <begin position="126"/>
        <end position="161"/>
    </location>
</feature>
<dbReference type="AlphaFoldDB" id="A0A1F5NJL6"/>
<feature type="transmembrane region" description="Helical" evidence="2">
    <location>
        <begin position="231"/>
        <end position="253"/>
    </location>
</feature>
<dbReference type="EMBL" id="MFEK01000016">
    <property type="protein sequence ID" value="OGE77753.1"/>
    <property type="molecule type" value="Genomic_DNA"/>
</dbReference>
<comment type="caution">
    <text evidence="3">The sequence shown here is derived from an EMBL/GenBank/DDBJ whole genome shotgun (WGS) entry which is preliminary data.</text>
</comment>
<accession>A0A1F5NJL6</accession>
<protein>
    <submittedName>
        <fullName evidence="3">Uncharacterized protein</fullName>
    </submittedName>
</protein>
<keyword evidence="2" id="KW-0812">Transmembrane</keyword>
<dbReference type="Proteomes" id="UP000176864">
    <property type="component" value="Unassembled WGS sequence"/>
</dbReference>
<feature type="transmembrane region" description="Helical" evidence="2">
    <location>
        <begin position="287"/>
        <end position="310"/>
    </location>
</feature>
<feature type="transmembrane region" description="Helical" evidence="2">
    <location>
        <begin position="196"/>
        <end position="219"/>
    </location>
</feature>
<feature type="compositionally biased region" description="Basic and acidic residues" evidence="1">
    <location>
        <begin position="137"/>
        <end position="150"/>
    </location>
</feature>
<evidence type="ECO:0000313" key="3">
    <source>
        <dbReference type="EMBL" id="OGE77753.1"/>
    </source>
</evidence>
<proteinExistence type="predicted"/>
<name>A0A1F5NJL6_9BACT</name>
<reference evidence="3 4" key="1">
    <citation type="journal article" date="2016" name="Nat. Commun.">
        <title>Thousands of microbial genomes shed light on interconnected biogeochemical processes in an aquifer system.</title>
        <authorList>
            <person name="Anantharaman K."/>
            <person name="Brown C.T."/>
            <person name="Hug L.A."/>
            <person name="Sharon I."/>
            <person name="Castelle C.J."/>
            <person name="Probst A.J."/>
            <person name="Thomas B.C."/>
            <person name="Singh A."/>
            <person name="Wilkins M.J."/>
            <person name="Karaoz U."/>
            <person name="Brodie E.L."/>
            <person name="Williams K.H."/>
            <person name="Hubbard S.S."/>
            <person name="Banfield J.F."/>
        </authorList>
    </citation>
    <scope>NUCLEOTIDE SEQUENCE [LARGE SCALE GENOMIC DNA]</scope>
</reference>
<sequence>MEEIRNDEIMQDSDGVVLAQITAAISDINTKTVPSMVANYAGKDSWSLTFTRLADDYRIVWEGYLTTFAEMRADRRGRVIEALTRAEELRTRLQTGINNENTRLLTILKESLASACLTRRKKLETAQLAAESPASEPTEKVEIPTDEPKAPEPQPAPPVVDLDSSQQQLARINVELAGDEKAHVDLPKRTQKADNFMAAMVLLGFAGIAIAVEVLSGGYDMWRVMSNPRMAWGFTAAFQILPVILAFFLAGPFKRSHTHNLAKTRFRSLYSKGHPQGYRVGEFEDTALLKILGWPFIGLTLFPVIYRLYVATTQDFGTAGFVSALAGFFVTLTAFGVKYAMSKRYTDEQYERLAERKKAAKIAEDEEKKVKAQVKAEAAAKARQEEEERKEAEAMAAALPKPIIRTPQEEFDQSFNAAVAAYRNGVSAKLQIAGANIESRETARLEIVALAKQRNEVRGELREGFYHSCIAVMDGVQDTHHVKRAHIQFGNGKASEYDYLMSFFDAAVKLPDDEKEMAQIRDGEIEISLDDPTAGVTVIEDLMDEAIAATARKTIVRPANAVN</sequence>
<evidence type="ECO:0000313" key="4">
    <source>
        <dbReference type="Proteomes" id="UP000176864"/>
    </source>
</evidence>
<keyword evidence="2" id="KW-0472">Membrane</keyword>
<keyword evidence="2" id="KW-1133">Transmembrane helix</keyword>